<proteinExistence type="inferred from homology"/>
<dbReference type="InterPro" id="IPR020440">
    <property type="entry name" value="IL-17_chr"/>
</dbReference>
<sequence>MISIGSLLVFNAFISTSANGNSSHNCLSAADVKKKGERFEKKFAEELIFTKILRTATRNCSEAAAEMREALHQRSLSPWMYIEDRDDDRFPHVISFAKCLCEGCIINKQENFSYNSVLVYAQLPVMEKTKCDGYSDRYKVKQGFINVPVACTCVVPNYTK</sequence>
<evidence type="ECO:0000256" key="6">
    <source>
        <dbReference type="SAM" id="SignalP"/>
    </source>
</evidence>
<dbReference type="PRINTS" id="PR01932">
    <property type="entry name" value="INTRLEUKIN17"/>
</dbReference>
<reference evidence="7 8" key="1">
    <citation type="journal article" date="2023" name="Genes (Basel)">
        <title>Chromosome-Level Genome Assembly and Circadian Gene Repertoire of the Patagonia Blennie Eleginops maclovinus-The Closest Ancestral Proxy of Antarctic Cryonotothenioids.</title>
        <authorList>
            <person name="Cheng C.C."/>
            <person name="Rivera-Colon A.G."/>
            <person name="Minhas B.F."/>
            <person name="Wilson L."/>
            <person name="Rayamajhi N."/>
            <person name="Vargas-Chacoff L."/>
            <person name="Catchen J.M."/>
        </authorList>
    </citation>
    <scope>NUCLEOTIDE SEQUENCE [LARGE SCALE GENOMIC DNA]</scope>
    <source>
        <strain evidence="7">JMC-PN-2008</strain>
    </source>
</reference>
<keyword evidence="4" id="KW-0964">Secreted</keyword>
<dbReference type="InterPro" id="IPR029034">
    <property type="entry name" value="Cystine-knot_cytokine"/>
</dbReference>
<comment type="subcellular location">
    <subcellularLocation>
        <location evidence="1">Secreted</location>
    </subcellularLocation>
</comment>
<dbReference type="SUPFAM" id="SSF57501">
    <property type="entry name" value="Cystine-knot cytokines"/>
    <property type="match status" value="1"/>
</dbReference>
<gene>
    <name evidence="7" type="ORF">PBY51_019343</name>
</gene>
<evidence type="ECO:0000256" key="4">
    <source>
        <dbReference type="ARBA" id="ARBA00022525"/>
    </source>
</evidence>
<protein>
    <recommendedName>
        <fullName evidence="9">Interleukin-17C</fullName>
    </recommendedName>
</protein>
<dbReference type="GO" id="GO:0005615">
    <property type="term" value="C:extracellular space"/>
    <property type="evidence" value="ECO:0007669"/>
    <property type="project" value="UniProtKB-KW"/>
</dbReference>
<feature type="chain" id="PRO_5043023111" description="Interleukin-17C" evidence="6">
    <location>
        <begin position="21"/>
        <end position="160"/>
    </location>
</feature>
<keyword evidence="8" id="KW-1185">Reference proteome</keyword>
<evidence type="ECO:0000313" key="8">
    <source>
        <dbReference type="Proteomes" id="UP001346869"/>
    </source>
</evidence>
<comment type="similarity">
    <text evidence="2">Belongs to the IL-17 family.</text>
</comment>
<dbReference type="GO" id="GO:0005125">
    <property type="term" value="F:cytokine activity"/>
    <property type="evidence" value="ECO:0007669"/>
    <property type="project" value="UniProtKB-KW"/>
</dbReference>
<dbReference type="Pfam" id="PF06083">
    <property type="entry name" value="IL17"/>
    <property type="match status" value="1"/>
</dbReference>
<evidence type="ECO:0000313" key="7">
    <source>
        <dbReference type="EMBL" id="KAK5874398.1"/>
    </source>
</evidence>
<dbReference type="EMBL" id="JAUZQC010000003">
    <property type="protein sequence ID" value="KAK5874398.1"/>
    <property type="molecule type" value="Genomic_DNA"/>
</dbReference>
<evidence type="ECO:0000256" key="2">
    <source>
        <dbReference type="ARBA" id="ARBA00007236"/>
    </source>
</evidence>
<accession>A0AAN7Y2B6</accession>
<keyword evidence="5 6" id="KW-0732">Signal</keyword>
<feature type="signal peptide" evidence="6">
    <location>
        <begin position="1"/>
        <end position="20"/>
    </location>
</feature>
<dbReference type="AlphaFoldDB" id="A0AAN7Y2B6"/>
<evidence type="ECO:0008006" key="9">
    <source>
        <dbReference type="Google" id="ProtNLM"/>
    </source>
</evidence>
<dbReference type="InterPro" id="IPR010345">
    <property type="entry name" value="IL-17_fam"/>
</dbReference>
<dbReference type="Gene3D" id="2.10.90.10">
    <property type="entry name" value="Cystine-knot cytokines"/>
    <property type="match status" value="1"/>
</dbReference>
<dbReference type="GO" id="GO:0006954">
    <property type="term" value="P:inflammatory response"/>
    <property type="evidence" value="ECO:0007669"/>
    <property type="project" value="InterPro"/>
</dbReference>
<name>A0AAN7Y2B6_ELEMC</name>
<evidence type="ECO:0000256" key="1">
    <source>
        <dbReference type="ARBA" id="ARBA00004613"/>
    </source>
</evidence>
<evidence type="ECO:0000256" key="3">
    <source>
        <dbReference type="ARBA" id="ARBA00022514"/>
    </source>
</evidence>
<reference evidence="7 8" key="2">
    <citation type="journal article" date="2023" name="Mol. Biol. Evol.">
        <title>Genomics of Secondarily Temperate Adaptation in the Only Non-Antarctic Icefish.</title>
        <authorList>
            <person name="Rivera-Colon A.G."/>
            <person name="Rayamajhi N."/>
            <person name="Minhas B.F."/>
            <person name="Madrigal G."/>
            <person name="Bilyk K.T."/>
            <person name="Yoon V."/>
            <person name="Hune M."/>
            <person name="Gregory S."/>
            <person name="Cheng C.H.C."/>
            <person name="Catchen J.M."/>
        </authorList>
    </citation>
    <scope>NUCLEOTIDE SEQUENCE [LARGE SCALE GENOMIC DNA]</scope>
    <source>
        <strain evidence="7">JMC-PN-2008</strain>
    </source>
</reference>
<organism evidence="7 8">
    <name type="scientific">Eleginops maclovinus</name>
    <name type="common">Patagonian blennie</name>
    <name type="synonym">Eleginus maclovinus</name>
    <dbReference type="NCBI Taxonomy" id="56733"/>
    <lineage>
        <taxon>Eukaryota</taxon>
        <taxon>Metazoa</taxon>
        <taxon>Chordata</taxon>
        <taxon>Craniata</taxon>
        <taxon>Vertebrata</taxon>
        <taxon>Euteleostomi</taxon>
        <taxon>Actinopterygii</taxon>
        <taxon>Neopterygii</taxon>
        <taxon>Teleostei</taxon>
        <taxon>Neoteleostei</taxon>
        <taxon>Acanthomorphata</taxon>
        <taxon>Eupercaria</taxon>
        <taxon>Perciformes</taxon>
        <taxon>Notothenioidei</taxon>
        <taxon>Eleginopidae</taxon>
        <taxon>Eleginops</taxon>
    </lineage>
</organism>
<comment type="caution">
    <text evidence="7">The sequence shown here is derived from an EMBL/GenBank/DDBJ whole genome shotgun (WGS) entry which is preliminary data.</text>
</comment>
<evidence type="ECO:0000256" key="5">
    <source>
        <dbReference type="ARBA" id="ARBA00022729"/>
    </source>
</evidence>
<keyword evidence="3" id="KW-0202">Cytokine</keyword>
<dbReference type="Proteomes" id="UP001346869">
    <property type="component" value="Unassembled WGS sequence"/>
</dbReference>